<sequence>MTSEPRLSEIASHLIQPSGIVSSDFGKVNRIATACGISFDTWQKGVLYLLLSKKENGRYACGEGGLVLSSCRQIGKTFTLGTTAFILCIMHERLTVVWTAHHSRTSDETFNDLAALERHPQLGKYIERVRRANGQQEIRFTNGSRIMFGARERGFGRGLHSVDIEVFDEAQILTQSALDNMVAIVNTSPNPLVVFLGNPPKPGDQCEAFEDKRATALAGTDGMAYIELSADPKADLDDRAQWARANPSYPRRTSEAAILRMRNLLTDDSFRREALGIWDERDVAHAIDRALWQTTAVNEPDTHGLIGYAIDMPPDRSSLCIGGAIKHPDGSTHIEVRAFEDVKAKGTRWAVDWIAERWPKTAAVVIDAQSPAMSLLPDLKAAHVRPIITNAADMGRACGRILDQLRDGTLTHLPDDDQPALALAVKDAITRPIGSSGAVGWNKTGSDTDISPLVACTLAAYGLTVTKRNPDRKQKVMI</sequence>
<dbReference type="Gene3D" id="3.40.50.300">
    <property type="entry name" value="P-loop containing nucleotide triphosphate hydrolases"/>
    <property type="match status" value="1"/>
</dbReference>
<gene>
    <name evidence="1" type="ORF">CQR45_1024</name>
</gene>
<proteinExistence type="predicted"/>
<reference evidence="1 2" key="1">
    <citation type="submission" date="2017-10" db="EMBL/GenBank/DDBJ databases">
        <title>Bifidobacterium genomics.</title>
        <authorList>
            <person name="Lugli G.A."/>
            <person name="Milani C."/>
            <person name="Mancabelli L."/>
        </authorList>
    </citation>
    <scope>NUCLEOTIDE SEQUENCE [LARGE SCALE GENOMIC DNA]</scope>
    <source>
        <strain evidence="1 2">1747B</strain>
    </source>
</reference>
<accession>A0A2N3QTW1</accession>
<evidence type="ECO:0000313" key="2">
    <source>
        <dbReference type="Proteomes" id="UP000233722"/>
    </source>
</evidence>
<name>A0A2N3QTW1_9BIFI</name>
<protein>
    <submittedName>
        <fullName evidence="1">Terminase</fullName>
    </submittedName>
</protein>
<dbReference type="AlphaFoldDB" id="A0A2N3QTW1"/>
<dbReference type="InterPro" id="IPR027417">
    <property type="entry name" value="P-loop_NTPase"/>
</dbReference>
<dbReference type="Proteomes" id="UP000233722">
    <property type="component" value="Unassembled WGS sequence"/>
</dbReference>
<evidence type="ECO:0000313" key="1">
    <source>
        <dbReference type="EMBL" id="PKU95380.1"/>
    </source>
</evidence>
<dbReference type="EMBL" id="PCHA01000018">
    <property type="protein sequence ID" value="PKU95380.1"/>
    <property type="molecule type" value="Genomic_DNA"/>
</dbReference>
<comment type="caution">
    <text evidence="1">The sequence shown here is derived from an EMBL/GenBank/DDBJ whole genome shotgun (WGS) entry which is preliminary data.</text>
</comment>
<organism evidence="1 2">
    <name type="scientific">Bifidobacterium pseudolongum subsp. globosum</name>
    <dbReference type="NCBI Taxonomy" id="1690"/>
    <lineage>
        <taxon>Bacteria</taxon>
        <taxon>Bacillati</taxon>
        <taxon>Actinomycetota</taxon>
        <taxon>Actinomycetes</taxon>
        <taxon>Bifidobacteriales</taxon>
        <taxon>Bifidobacteriaceae</taxon>
        <taxon>Bifidobacterium</taxon>
    </lineage>
</organism>